<dbReference type="InterPro" id="IPR037002">
    <property type="entry name" value="Microviridae_protein_F_sf"/>
</dbReference>
<organism evidence="2 3">
    <name type="scientific">Xylanibacter rarus</name>
    <dbReference type="NCBI Taxonomy" id="1676614"/>
    <lineage>
        <taxon>Bacteria</taxon>
        <taxon>Pseudomonadati</taxon>
        <taxon>Bacteroidota</taxon>
        <taxon>Bacteroidia</taxon>
        <taxon>Bacteroidales</taxon>
        <taxon>Prevotellaceae</taxon>
        <taxon>Xylanibacter</taxon>
    </lineage>
</organism>
<dbReference type="InterPro" id="IPR016184">
    <property type="entry name" value="Capsid/spike_ssDNA_virus"/>
</dbReference>
<proteinExistence type="inferred from homology"/>
<comment type="similarity">
    <text evidence="1">Belongs to the microviridae F protein family.</text>
</comment>
<comment type="caution">
    <text evidence="2">The sequence shown here is derived from an EMBL/GenBank/DDBJ whole genome shotgun (WGS) entry which is preliminary data.</text>
</comment>
<dbReference type="SUPFAM" id="SSF88645">
    <property type="entry name" value="ssDNA viruses"/>
    <property type="match status" value="2"/>
</dbReference>
<evidence type="ECO:0000313" key="3">
    <source>
        <dbReference type="Proteomes" id="UP000036951"/>
    </source>
</evidence>
<reference evidence="2 3" key="1">
    <citation type="submission" date="2015-06" db="EMBL/GenBank/DDBJ databases">
        <title>Prevotella sp. 109, sp. nov., a novel member of the family Prevotellaceae isolated from human faeces.</title>
        <authorList>
            <person name="Shkoporov A.N."/>
            <person name="Chaplin A.V."/>
            <person name="Kafarskaia L.I."/>
            <person name="Efimov B.A."/>
        </authorList>
    </citation>
    <scope>NUCLEOTIDE SEQUENCE [LARGE SCALE GENOMIC DNA]</scope>
    <source>
        <strain evidence="2 3">109</strain>
    </source>
</reference>
<dbReference type="RefSeq" id="WP_053399262.1">
    <property type="nucleotide sequence ID" value="NZ_LFQU01000051.1"/>
</dbReference>
<evidence type="ECO:0000256" key="1">
    <source>
        <dbReference type="ARBA" id="ARBA00009963"/>
    </source>
</evidence>
<dbReference type="Pfam" id="PF02305">
    <property type="entry name" value="Phage_F"/>
    <property type="match status" value="2"/>
</dbReference>
<dbReference type="InterPro" id="IPR003514">
    <property type="entry name" value="Microviridae_protein_F"/>
</dbReference>
<name>A0A8E1QVF9_9BACT</name>
<dbReference type="Proteomes" id="UP000036951">
    <property type="component" value="Unassembled WGS sequence"/>
</dbReference>
<dbReference type="EMBL" id="LFQU01000051">
    <property type="protein sequence ID" value="KOO65819.1"/>
    <property type="molecule type" value="Genomic_DNA"/>
</dbReference>
<gene>
    <name evidence="2" type="ORF">ACU52_14135</name>
</gene>
<sequence length="591" mass="66776">MSSVMSLTALKNSVKRNGFDLSFKNAFTAKVGELLPIMCKEVYPGDKFNIRGQAFTRTQPVNSAAYSRLREYYDFYFVPYRLLWNMAPTFFTNMPDPHHAASPTVSVSLGQRHPWFTFSDIMEYLGNLDSLSDTYEKYKKNFFGFSRLDLSVKLLNYLNYGFGKDYASVKVPGDADNIVLSPFPLLAYQKICEDYFRDDQWQSAAPYRYNLDYLYNLNNGYHIPITSFAKDAFKNPTMFDLNYCNFQKDYFTGMLPKAQYGDVAFAPIDLANSQSYLTLGDGNSQDMGKAIAGFHTNGSTSSPQTYGIKATSSGGTGYKQMLLDLDSRLSVLALRQAECLQKWREIAQSGKMDYQTQMQKHFNVSPSETLSGHCKYLGGWTSNLDISEVVNTNLTGDNQADIQGKGTGTLNGNKVDFEAKEHGIIMCIYHCLPLLDWSINRIARQNFKTAFTDYAIPEFDSIGMQQLYASEMIFGLEDLPADPSSINMGYVPRYADLKTSIDEIHGSFIDTLVSWVSPLTESYISAYRQACKDAGFSDITMTYNFFKVNPHIVDNIFGVQADSTINTDQLLINSFFDIKAVRNFDYNGLPY</sequence>
<dbReference type="OrthoDB" id="1068648at2"/>
<keyword evidence="3" id="KW-1185">Reference proteome</keyword>
<evidence type="ECO:0000313" key="2">
    <source>
        <dbReference type="EMBL" id="KOO65819.1"/>
    </source>
</evidence>
<protein>
    <recommendedName>
        <fullName evidence="4">Major capsid protein</fullName>
    </recommendedName>
</protein>
<dbReference type="Gene3D" id="2.60.169.10">
    <property type="entry name" value="Microviridae F protein"/>
    <property type="match status" value="1"/>
</dbReference>
<evidence type="ECO:0008006" key="4">
    <source>
        <dbReference type="Google" id="ProtNLM"/>
    </source>
</evidence>
<accession>A0A8E1QVF9</accession>
<dbReference type="GO" id="GO:0005198">
    <property type="term" value="F:structural molecule activity"/>
    <property type="evidence" value="ECO:0007669"/>
    <property type="project" value="InterPro"/>
</dbReference>
<dbReference type="AlphaFoldDB" id="A0A8E1QVF9"/>